<reference evidence="5" key="3">
    <citation type="submission" date="2025-09" db="UniProtKB">
        <authorList>
            <consortium name="Ensembl"/>
        </authorList>
    </citation>
    <scope>IDENTIFICATION</scope>
</reference>
<dbReference type="InterPro" id="IPR001258">
    <property type="entry name" value="NHL_repeat"/>
</dbReference>
<evidence type="ECO:0000313" key="6">
    <source>
        <dbReference type="Proteomes" id="UP000694397"/>
    </source>
</evidence>
<feature type="region of interest" description="Disordered" evidence="4">
    <location>
        <begin position="1"/>
        <end position="51"/>
    </location>
</feature>
<dbReference type="PANTHER" id="PTHR24104">
    <property type="entry name" value="E3 UBIQUITIN-PROTEIN LIGASE NHLRC1-RELATED"/>
    <property type="match status" value="1"/>
</dbReference>
<feature type="repeat" description="NHL" evidence="2">
    <location>
        <begin position="473"/>
        <end position="506"/>
    </location>
</feature>
<dbReference type="GO" id="GO:0000209">
    <property type="term" value="P:protein polyubiquitination"/>
    <property type="evidence" value="ECO:0007669"/>
    <property type="project" value="TreeGrafter"/>
</dbReference>
<dbReference type="PANTHER" id="PTHR24104:SF53">
    <property type="match status" value="1"/>
</dbReference>
<proteinExistence type="predicted"/>
<evidence type="ECO:0000256" key="1">
    <source>
        <dbReference type="ARBA" id="ARBA00022737"/>
    </source>
</evidence>
<dbReference type="GO" id="GO:0043161">
    <property type="term" value="P:proteasome-mediated ubiquitin-dependent protein catabolic process"/>
    <property type="evidence" value="ECO:0007669"/>
    <property type="project" value="TreeGrafter"/>
</dbReference>
<protein>
    <recommendedName>
        <fullName evidence="7">E3 ubiquitin-protein ligase TRIM32-like</fullName>
    </recommendedName>
</protein>
<dbReference type="Proteomes" id="UP000694397">
    <property type="component" value="Chromosome 14"/>
</dbReference>
<reference evidence="5" key="2">
    <citation type="submission" date="2025-08" db="UniProtKB">
        <authorList>
            <consortium name="Ensembl"/>
        </authorList>
    </citation>
    <scope>IDENTIFICATION</scope>
</reference>
<evidence type="ECO:0000256" key="2">
    <source>
        <dbReference type="PROSITE-ProRule" id="PRU00504"/>
    </source>
</evidence>
<evidence type="ECO:0008006" key="7">
    <source>
        <dbReference type="Google" id="ProtNLM"/>
    </source>
</evidence>
<dbReference type="AlphaFoldDB" id="A0A8C9VDV3"/>
<feature type="compositionally biased region" description="Basic and acidic residues" evidence="4">
    <location>
        <begin position="27"/>
        <end position="43"/>
    </location>
</feature>
<dbReference type="SUPFAM" id="SSF101898">
    <property type="entry name" value="NHL repeat"/>
    <property type="match status" value="1"/>
</dbReference>
<dbReference type="GeneTree" id="ENSGT00940000164246"/>
<feature type="compositionally biased region" description="Basic and acidic residues" evidence="4">
    <location>
        <begin position="190"/>
        <end position="207"/>
    </location>
</feature>
<feature type="repeat" description="NHL" evidence="2">
    <location>
        <begin position="434"/>
        <end position="465"/>
    </location>
</feature>
<evidence type="ECO:0000256" key="4">
    <source>
        <dbReference type="SAM" id="MobiDB-lite"/>
    </source>
</evidence>
<reference evidence="5 6" key="1">
    <citation type="submission" date="2019-04" db="EMBL/GenBank/DDBJ databases">
        <authorList>
            <consortium name="Wellcome Sanger Institute Data Sharing"/>
        </authorList>
    </citation>
    <scope>NUCLEOTIDE SEQUENCE [LARGE SCALE GENOMIC DNA]</scope>
</reference>
<dbReference type="PROSITE" id="PS51125">
    <property type="entry name" value="NHL"/>
    <property type="match status" value="3"/>
</dbReference>
<dbReference type="Gene3D" id="2.120.10.30">
    <property type="entry name" value="TolB, C-terminal domain"/>
    <property type="match status" value="1"/>
</dbReference>
<accession>A0A8C9VDV3</accession>
<keyword evidence="3" id="KW-0175">Coiled coil</keyword>
<feature type="repeat" description="NHL" evidence="2">
    <location>
        <begin position="226"/>
        <end position="269"/>
    </location>
</feature>
<name>A0A8C9VDV3_SCLFO</name>
<evidence type="ECO:0000256" key="3">
    <source>
        <dbReference type="SAM" id="Coils"/>
    </source>
</evidence>
<keyword evidence="1" id="KW-0677">Repeat</keyword>
<evidence type="ECO:0000313" key="5">
    <source>
        <dbReference type="Ensembl" id="ENSSFOP00015047597.1"/>
    </source>
</evidence>
<feature type="compositionally biased region" description="Polar residues" evidence="4">
    <location>
        <begin position="1"/>
        <end position="12"/>
    </location>
</feature>
<organism evidence="5 6">
    <name type="scientific">Scleropages formosus</name>
    <name type="common">Asian bonytongue</name>
    <name type="synonym">Osteoglossum formosum</name>
    <dbReference type="NCBI Taxonomy" id="113540"/>
    <lineage>
        <taxon>Eukaryota</taxon>
        <taxon>Metazoa</taxon>
        <taxon>Chordata</taxon>
        <taxon>Craniata</taxon>
        <taxon>Vertebrata</taxon>
        <taxon>Euteleostomi</taxon>
        <taxon>Actinopterygii</taxon>
        <taxon>Neopterygii</taxon>
        <taxon>Teleostei</taxon>
        <taxon>Osteoglossocephala</taxon>
        <taxon>Osteoglossomorpha</taxon>
        <taxon>Osteoglossiformes</taxon>
        <taxon>Osteoglossidae</taxon>
        <taxon>Scleropages</taxon>
    </lineage>
</organism>
<dbReference type="InterPro" id="IPR011042">
    <property type="entry name" value="6-blade_b-propeller_TolB-like"/>
</dbReference>
<feature type="region of interest" description="Disordered" evidence="4">
    <location>
        <begin position="190"/>
        <end position="213"/>
    </location>
</feature>
<sequence>MSVGSHVSSTAPHQEHTHPSVPGSTAEHAETELLEEPERKHSPEPLPSWASEAFGRLTQGERELCRVRERQAREIEEVNQGLERTILGVQTEERLLLERVQQDHRDAQRHLEQLQRENAAAARVSQSLVDQRLYRLAQLKKDLKEWSGVHCASHQNQLLKCVSELLQPWEITLSLRRVSFRPKLPFSNVSRKEQMGEGDRQFREKAESTSFGDEGVPSPLDVGRLVRQFGKQGSGRSDFTLPSGLHATPQGHLFVVDCGNARVQVTDARGNIVQQMSSGGFESSGRRCRNYFDIAVSAKGLIALSCAAQRALLIFNRHGRQLQMFGGTGMGGVVELDAPRGVAINYLDEFLVADVRRGSLTALKLDAKTGSKLECTTVSSFHRPYLVAACLTTRLVAVSERGNEVGRAPCIKVLDPDYSVVRILGECLSVGPLLSRPWGICIDRDGDILVADWGKDHRVVIYPAQGVGCPLVTQGLSSPRGLTLLPQGQLVVSDSMHHCIKIFKYK</sequence>
<dbReference type="Ensembl" id="ENSSFOT00015063107.1">
    <property type="protein sequence ID" value="ENSSFOP00015047597.1"/>
    <property type="gene ID" value="ENSSFOG00015030074.1"/>
</dbReference>
<keyword evidence="6" id="KW-1185">Reference proteome</keyword>
<dbReference type="GO" id="GO:0061630">
    <property type="term" value="F:ubiquitin protein ligase activity"/>
    <property type="evidence" value="ECO:0007669"/>
    <property type="project" value="TreeGrafter"/>
</dbReference>
<dbReference type="OrthoDB" id="10020332at2759"/>
<feature type="coiled-coil region" evidence="3">
    <location>
        <begin position="97"/>
        <end position="131"/>
    </location>
</feature>
<dbReference type="Pfam" id="PF01436">
    <property type="entry name" value="NHL"/>
    <property type="match status" value="3"/>
</dbReference>
<dbReference type="InterPro" id="IPR050952">
    <property type="entry name" value="TRIM-NHL_E3_ligases"/>
</dbReference>